<dbReference type="CDD" id="cd00090">
    <property type="entry name" value="HTH_ARSR"/>
    <property type="match status" value="1"/>
</dbReference>
<dbReference type="Proteomes" id="UP000522688">
    <property type="component" value="Unassembled WGS sequence"/>
</dbReference>
<keyword evidence="2 6" id="KW-0238">DNA-binding</keyword>
<evidence type="ECO:0000256" key="1">
    <source>
        <dbReference type="ARBA" id="ARBA00023015"/>
    </source>
</evidence>
<dbReference type="InterPro" id="IPR051011">
    <property type="entry name" value="Metal_resp_trans_reg"/>
</dbReference>
<sequence>MPLRYVLDETDLSYIRFGISPLVEMTLSLRSFVDPGRFPFHLPWLRHTASVRSRLDEEALRACVDARLWTLDFLSPTPTSPVGDIGRELGALRSLDAAIVARDIAALHGDHPPEALTGDPGAARDRIVAALTGYWDLCFAPFWPRMRERLEADVVHRAREMSTSGLAGMFAGISDRIRLEGSVVTVRLTAATTDRRIETRGAGLTMVPSFFTKGGSVPIEDDAPPMIMYPCRGVGALWGRARPASPRALVELIGSARTAVLLALDEPDSTTGLARRSGVTASAAGQHLRALREAGLLTSSRAGRSVLYERTDLGDALVSQAALTAPG</sequence>
<dbReference type="GO" id="GO:0003677">
    <property type="term" value="F:DNA binding"/>
    <property type="evidence" value="ECO:0007669"/>
    <property type="project" value="UniProtKB-KW"/>
</dbReference>
<evidence type="ECO:0000313" key="7">
    <source>
        <dbReference type="Proteomes" id="UP000321154"/>
    </source>
</evidence>
<dbReference type="InterPro" id="IPR036388">
    <property type="entry name" value="WH-like_DNA-bd_sf"/>
</dbReference>
<evidence type="ECO:0000256" key="3">
    <source>
        <dbReference type="ARBA" id="ARBA00023163"/>
    </source>
</evidence>
<dbReference type="SUPFAM" id="SSF46785">
    <property type="entry name" value="Winged helix' DNA-binding domain"/>
    <property type="match status" value="1"/>
</dbReference>
<dbReference type="Pfam" id="PF12840">
    <property type="entry name" value="HTH_20"/>
    <property type="match status" value="1"/>
</dbReference>
<keyword evidence="1" id="KW-0805">Transcription regulation</keyword>
<dbReference type="InterPro" id="IPR045981">
    <property type="entry name" value="DUF5937"/>
</dbReference>
<dbReference type="GO" id="GO:0003700">
    <property type="term" value="F:DNA-binding transcription factor activity"/>
    <property type="evidence" value="ECO:0007669"/>
    <property type="project" value="InterPro"/>
</dbReference>
<dbReference type="EMBL" id="BJUV01000011">
    <property type="protein sequence ID" value="GEK83059.1"/>
    <property type="molecule type" value="Genomic_DNA"/>
</dbReference>
<evidence type="ECO:0000313" key="6">
    <source>
        <dbReference type="EMBL" id="MBA8813424.1"/>
    </source>
</evidence>
<dbReference type="Gene3D" id="1.10.10.10">
    <property type="entry name" value="Winged helix-like DNA-binding domain superfamily/Winged helix DNA-binding domain"/>
    <property type="match status" value="1"/>
</dbReference>
<comment type="caution">
    <text evidence="6">The sequence shown here is derived from an EMBL/GenBank/DDBJ whole genome shotgun (WGS) entry which is preliminary data.</text>
</comment>
<reference evidence="6 8" key="2">
    <citation type="submission" date="2020-07" db="EMBL/GenBank/DDBJ databases">
        <title>Sequencing the genomes of 1000 actinobacteria strains.</title>
        <authorList>
            <person name="Klenk H.-P."/>
        </authorList>
    </citation>
    <scope>NUCLEOTIDE SEQUENCE [LARGE SCALE GENOMIC DNA]</scope>
    <source>
        <strain evidence="6 8">DSM 10309</strain>
    </source>
</reference>
<reference evidence="5 7" key="1">
    <citation type="submission" date="2019-07" db="EMBL/GenBank/DDBJ databases">
        <title>Whole genome shotgun sequence of Frigoribacterium faeni NBRC 103066.</title>
        <authorList>
            <person name="Hosoyama A."/>
            <person name="Uohara A."/>
            <person name="Ohji S."/>
            <person name="Ichikawa N."/>
        </authorList>
    </citation>
    <scope>NUCLEOTIDE SEQUENCE [LARGE SCALE GENOMIC DNA]</scope>
    <source>
        <strain evidence="5 7">NBRC 103066</strain>
    </source>
</reference>
<organism evidence="6 8">
    <name type="scientific">Frigoribacterium faeni</name>
    <dbReference type="NCBI Taxonomy" id="145483"/>
    <lineage>
        <taxon>Bacteria</taxon>
        <taxon>Bacillati</taxon>
        <taxon>Actinomycetota</taxon>
        <taxon>Actinomycetes</taxon>
        <taxon>Micrococcales</taxon>
        <taxon>Microbacteriaceae</taxon>
        <taxon>Frigoribacterium</taxon>
    </lineage>
</organism>
<feature type="domain" description="HTH arsR-type" evidence="4">
    <location>
        <begin position="251"/>
        <end position="323"/>
    </location>
</feature>
<dbReference type="EMBL" id="JACGWW010000002">
    <property type="protein sequence ID" value="MBA8813424.1"/>
    <property type="molecule type" value="Genomic_DNA"/>
</dbReference>
<keyword evidence="7" id="KW-1185">Reference proteome</keyword>
<dbReference type="Proteomes" id="UP000321154">
    <property type="component" value="Unassembled WGS sequence"/>
</dbReference>
<dbReference type="InterPro" id="IPR036390">
    <property type="entry name" value="WH_DNA-bd_sf"/>
</dbReference>
<evidence type="ECO:0000259" key="4">
    <source>
        <dbReference type="SMART" id="SM00418"/>
    </source>
</evidence>
<evidence type="ECO:0000256" key="2">
    <source>
        <dbReference type="ARBA" id="ARBA00023125"/>
    </source>
</evidence>
<dbReference type="SMART" id="SM00418">
    <property type="entry name" value="HTH_ARSR"/>
    <property type="match status" value="1"/>
</dbReference>
<protein>
    <submittedName>
        <fullName evidence="5">ArsR family transcriptional regulator</fullName>
    </submittedName>
    <submittedName>
        <fullName evidence="6">DNA-binding transcriptional ArsR family regulator</fullName>
    </submittedName>
</protein>
<keyword evidence="3" id="KW-0804">Transcription</keyword>
<proteinExistence type="predicted"/>
<dbReference type="PANTHER" id="PTHR43132:SF6">
    <property type="entry name" value="HTH-TYPE TRANSCRIPTIONAL REPRESSOR CZRA"/>
    <property type="match status" value="1"/>
</dbReference>
<name>A0A7W3JIK7_9MICO</name>
<dbReference type="InterPro" id="IPR011991">
    <property type="entry name" value="ArsR-like_HTH"/>
</dbReference>
<gene>
    <name evidence="6" type="ORF">FB463_001673</name>
    <name evidence="5" type="ORF">FFA01_13680</name>
</gene>
<evidence type="ECO:0000313" key="5">
    <source>
        <dbReference type="EMBL" id="GEK83059.1"/>
    </source>
</evidence>
<dbReference type="Pfam" id="PF19361">
    <property type="entry name" value="DUF5937"/>
    <property type="match status" value="1"/>
</dbReference>
<dbReference type="OrthoDB" id="3460651at2"/>
<dbReference type="InterPro" id="IPR001845">
    <property type="entry name" value="HTH_ArsR_DNA-bd_dom"/>
</dbReference>
<evidence type="ECO:0000313" key="8">
    <source>
        <dbReference type="Proteomes" id="UP000522688"/>
    </source>
</evidence>
<accession>A0A7W3JIK7</accession>
<dbReference type="AlphaFoldDB" id="A0A7W3JIK7"/>
<dbReference type="RefSeq" id="WP_146854327.1">
    <property type="nucleotide sequence ID" value="NZ_BAAAHR010000001.1"/>
</dbReference>
<dbReference type="PANTHER" id="PTHR43132">
    <property type="entry name" value="ARSENICAL RESISTANCE OPERON REPRESSOR ARSR-RELATED"/>
    <property type="match status" value="1"/>
</dbReference>